<feature type="non-terminal residue" evidence="1">
    <location>
        <position position="286"/>
    </location>
</feature>
<reference evidence="1" key="1">
    <citation type="submission" date="2020-02" db="EMBL/GenBank/DDBJ databases">
        <authorList>
            <person name="Meier V. D."/>
        </authorList>
    </citation>
    <scope>NUCLEOTIDE SEQUENCE</scope>
    <source>
        <strain evidence="1">AVDCRST_MAG05</strain>
    </source>
</reference>
<name>A0A6J4SGZ2_9ACTN</name>
<evidence type="ECO:0000313" key="1">
    <source>
        <dbReference type="EMBL" id="CAA9493341.1"/>
    </source>
</evidence>
<organism evidence="1">
    <name type="scientific">uncultured Rubrobacteraceae bacterium</name>
    <dbReference type="NCBI Taxonomy" id="349277"/>
    <lineage>
        <taxon>Bacteria</taxon>
        <taxon>Bacillati</taxon>
        <taxon>Actinomycetota</taxon>
        <taxon>Rubrobacteria</taxon>
        <taxon>Rubrobacterales</taxon>
        <taxon>Rubrobacteraceae</taxon>
        <taxon>environmental samples</taxon>
    </lineage>
</organism>
<proteinExistence type="predicted"/>
<accession>A0A6J4SGZ2</accession>
<dbReference type="EMBL" id="CADCVM010000211">
    <property type="protein sequence ID" value="CAA9493341.1"/>
    <property type="molecule type" value="Genomic_DNA"/>
</dbReference>
<sequence length="286" mass="31142">MVLFGLGRGDRDVRGRRLFQRFGPPSSLAGEIGGCGVLRLGSAGRFRRHRRSDALGLRRDDGRQFPRHRLFGRFGQDAGRVGLDFEDGRRVLRLRLAGRIDLATARVGFGFDDLDLDRLRLRGAFRRPAAQSGLCLGGGCDALRLRLDGRLGRVLFQVGLVFRDRLGGVPRLGSAGRIRRAPASAGSFGFEDERRVAAGFFTDGRLGRRALALVGPGLGGGRRVLRLRLRDLLGRRTAPVGLGPGGVRGLHLRPVLVFSCVRGVRAHGDGHGDGFRFHGRADRESA</sequence>
<gene>
    <name evidence="1" type="ORF">AVDCRST_MAG05-2012</name>
</gene>
<protein>
    <submittedName>
        <fullName evidence="1">Uncharacterized protein</fullName>
    </submittedName>
</protein>
<dbReference type="AlphaFoldDB" id="A0A6J4SGZ2"/>